<dbReference type="OrthoDB" id="48355at2759"/>
<sequence>MQTIKHNAINIHTTCYKKLFLFISIGVFSLTIYLVFFSNKLTIRYKRISIEKFQQSSIAGFYHFAIVGPNWKNIINEQMSLVYANGLFNSSSNIYVTGLGKINDNKTAYDLFAHPKFIYEYKTRTELYEYPTLKKLESFCFHNNASFVWYAHSKGSSHSFDFVVSWRAVLNYFVLEQWQLCYKLLSSTNYTTCGAILTYDRVRKPGWNTYYAGNMWWAKCSHVNRLTRIDKFDQKDRYMTEIYVTSEPNIGHFNCHYVNLHLPISFNKQNASCTINYPLWWAR</sequence>
<keyword evidence="1" id="KW-0472">Membrane</keyword>
<keyword evidence="4" id="KW-1185">Reference proteome</keyword>
<dbReference type="EMBL" id="CAJNOI010000045">
    <property type="protein sequence ID" value="CAF0929151.1"/>
    <property type="molecule type" value="Genomic_DNA"/>
</dbReference>
<name>A0A813ZLF4_9BILA</name>
<evidence type="ECO:0000313" key="2">
    <source>
        <dbReference type="EMBL" id="CAF0900615.1"/>
    </source>
</evidence>
<organism evidence="2 4">
    <name type="scientific">Adineta steineri</name>
    <dbReference type="NCBI Taxonomy" id="433720"/>
    <lineage>
        <taxon>Eukaryota</taxon>
        <taxon>Metazoa</taxon>
        <taxon>Spiralia</taxon>
        <taxon>Gnathifera</taxon>
        <taxon>Rotifera</taxon>
        <taxon>Eurotatoria</taxon>
        <taxon>Bdelloidea</taxon>
        <taxon>Adinetida</taxon>
        <taxon>Adinetidae</taxon>
        <taxon>Adineta</taxon>
    </lineage>
</organism>
<proteinExistence type="predicted"/>
<gene>
    <name evidence="3" type="ORF">BJG266_LOCUS11982</name>
    <name evidence="2" type="ORF">QVE165_LOCUS9454</name>
</gene>
<dbReference type="Proteomes" id="UP000663832">
    <property type="component" value="Unassembled WGS sequence"/>
</dbReference>
<keyword evidence="1" id="KW-0812">Transmembrane</keyword>
<dbReference type="AlphaFoldDB" id="A0A813ZLF4"/>
<feature type="transmembrane region" description="Helical" evidence="1">
    <location>
        <begin position="19"/>
        <end position="37"/>
    </location>
</feature>
<evidence type="ECO:0000256" key="1">
    <source>
        <dbReference type="SAM" id="Phobius"/>
    </source>
</evidence>
<protein>
    <submittedName>
        <fullName evidence="2">Uncharacterized protein</fullName>
    </submittedName>
</protein>
<keyword evidence="1" id="KW-1133">Transmembrane helix</keyword>
<comment type="caution">
    <text evidence="2">The sequence shown here is derived from an EMBL/GenBank/DDBJ whole genome shotgun (WGS) entry which is preliminary data.</text>
</comment>
<reference evidence="2" key="1">
    <citation type="submission" date="2021-02" db="EMBL/GenBank/DDBJ databases">
        <authorList>
            <person name="Nowell W R."/>
        </authorList>
    </citation>
    <scope>NUCLEOTIDE SEQUENCE</scope>
</reference>
<dbReference type="EMBL" id="CAJNOM010000043">
    <property type="protein sequence ID" value="CAF0900615.1"/>
    <property type="molecule type" value="Genomic_DNA"/>
</dbReference>
<accession>A0A813ZLF4</accession>
<evidence type="ECO:0000313" key="4">
    <source>
        <dbReference type="Proteomes" id="UP000663832"/>
    </source>
</evidence>
<evidence type="ECO:0000313" key="3">
    <source>
        <dbReference type="EMBL" id="CAF0929151.1"/>
    </source>
</evidence>
<dbReference type="Proteomes" id="UP000663877">
    <property type="component" value="Unassembled WGS sequence"/>
</dbReference>